<gene>
    <name evidence="1" type="ORF">HDF16_005833</name>
</gene>
<reference evidence="1 2" key="1">
    <citation type="submission" date="2020-08" db="EMBL/GenBank/DDBJ databases">
        <title>Genomic Encyclopedia of Type Strains, Phase IV (KMG-V): Genome sequencing to study the core and pangenomes of soil and plant-associated prokaryotes.</title>
        <authorList>
            <person name="Whitman W."/>
        </authorList>
    </citation>
    <scope>NUCLEOTIDE SEQUENCE [LARGE SCALE GENOMIC DNA]</scope>
    <source>
        <strain evidence="1 2">M8UP14</strain>
    </source>
</reference>
<name>A0A7W8E6W8_9BACT</name>
<dbReference type="AlphaFoldDB" id="A0A7W8E6W8"/>
<dbReference type="EMBL" id="JACHIP010000028">
    <property type="protein sequence ID" value="MBB5061097.1"/>
    <property type="molecule type" value="Genomic_DNA"/>
</dbReference>
<evidence type="ECO:0000313" key="1">
    <source>
        <dbReference type="EMBL" id="MBB5061097.1"/>
    </source>
</evidence>
<protein>
    <submittedName>
        <fullName evidence="1">Uncharacterized protein</fullName>
    </submittedName>
</protein>
<accession>A0A7W8E6W8</accession>
<sequence>MLFFPLRESKCEKHYDYDEFGMMLLRKAIAVPIVRMVQARGPYFIPATARGALQEVGVSLSGT</sequence>
<dbReference type="RefSeq" id="WP_184223796.1">
    <property type="nucleotide sequence ID" value="NZ_JACHIP010000028.1"/>
</dbReference>
<dbReference type="Proteomes" id="UP000540989">
    <property type="component" value="Unassembled WGS sequence"/>
</dbReference>
<keyword evidence="2" id="KW-1185">Reference proteome</keyword>
<proteinExistence type="predicted"/>
<organism evidence="1 2">
    <name type="scientific">Granulicella aggregans</name>
    <dbReference type="NCBI Taxonomy" id="474949"/>
    <lineage>
        <taxon>Bacteria</taxon>
        <taxon>Pseudomonadati</taxon>
        <taxon>Acidobacteriota</taxon>
        <taxon>Terriglobia</taxon>
        <taxon>Terriglobales</taxon>
        <taxon>Acidobacteriaceae</taxon>
        <taxon>Granulicella</taxon>
    </lineage>
</organism>
<evidence type="ECO:0000313" key="2">
    <source>
        <dbReference type="Proteomes" id="UP000540989"/>
    </source>
</evidence>
<comment type="caution">
    <text evidence="1">The sequence shown here is derived from an EMBL/GenBank/DDBJ whole genome shotgun (WGS) entry which is preliminary data.</text>
</comment>